<proteinExistence type="predicted"/>
<organism evidence="1 2">
    <name type="scientific">Rhodococcus hoagii</name>
    <name type="common">Corynebacterium equii</name>
    <dbReference type="NCBI Taxonomy" id="43767"/>
    <lineage>
        <taxon>Bacteria</taxon>
        <taxon>Bacillati</taxon>
        <taxon>Actinomycetota</taxon>
        <taxon>Actinomycetes</taxon>
        <taxon>Mycobacteriales</taxon>
        <taxon>Nocardiaceae</taxon>
        <taxon>Prescottella</taxon>
    </lineage>
</organism>
<name>A0AAE5F403_RHOHA</name>
<sequence>MVAPVVFVAEHLEGAGGQVFGFVDDAELDAVAAGGGVGVLTDADAGVGGDAGEVFVDASDGGASVEGVDDGAVACACACGADGAFSVLVAWSPFFEEWFGFVPAGVAAGREGFADSGWA</sequence>
<dbReference type="EMBL" id="LWIC01000002">
    <property type="protein sequence ID" value="ORM29754.1"/>
    <property type="molecule type" value="Genomic_DNA"/>
</dbReference>
<accession>A0AAE5F403</accession>
<gene>
    <name evidence="1" type="ORF">A5N68_07735</name>
</gene>
<comment type="caution">
    <text evidence="1">The sequence shown here is derived from an EMBL/GenBank/DDBJ whole genome shotgun (WGS) entry which is preliminary data.</text>
</comment>
<evidence type="ECO:0000313" key="2">
    <source>
        <dbReference type="Proteomes" id="UP000193518"/>
    </source>
</evidence>
<protein>
    <submittedName>
        <fullName evidence="1">Uncharacterized protein</fullName>
    </submittedName>
</protein>
<dbReference type="AlphaFoldDB" id="A0AAE5F403"/>
<reference evidence="1 2" key="1">
    <citation type="journal article" date="2016" name="Genome Biol. Evol.">
        <title>Pangenome and Phylogenomic Analysis of the Pathogenic Actinobacterium Rhodococcus equi.</title>
        <authorList>
            <person name="Anastasi E."/>
            <person name="MacArthur I."/>
            <person name="Scortti M."/>
            <person name="Alvarez S."/>
            <person name="Giguere S."/>
            <person name="Vazquez-Boland J.A."/>
        </authorList>
    </citation>
    <scope>NUCLEOTIDE SEQUENCE [LARGE SCALE GENOMIC DNA]</scope>
    <source>
        <strain evidence="1 2">PAM1271</strain>
    </source>
</reference>
<evidence type="ECO:0000313" key="1">
    <source>
        <dbReference type="EMBL" id="ORM29754.1"/>
    </source>
</evidence>
<dbReference type="Proteomes" id="UP000193518">
    <property type="component" value="Unassembled WGS sequence"/>
</dbReference>